<gene>
    <name evidence="16" type="primary">LOC115219474</name>
</gene>
<keyword evidence="6 11" id="KW-0106">Calcium</keyword>
<dbReference type="InterPro" id="IPR020894">
    <property type="entry name" value="Cadherin_CS"/>
</dbReference>
<keyword evidence="5" id="KW-0677">Repeat</keyword>
<sequence length="873" mass="98914">MLLSLCVLLSFLTKTLCVDLVYHVEEGRSPSTYIGNIATNTKLLDNVQMKDRNKVWFSIIQQSGAADKQLFNVSKNGKLYTAQVLDAESLCSYAKECFKTIKIAVRRAKTFMKILKIKIVIDDVNDHQPEFPLTQVSIQFSERDGRGTKISVPNAIDKDVGVLNSQITYQLEKSSDEPFALLYSKRIDGTSKLEIILEEKLDREAKDRYVLEVIARDGGSPVKQSVLTVYIAVADENDNSPIFSQNVYNISIRNRHQKSIPVTTLFANDLDSGKNGKIVYRFSSKTSDVAKYQFILNQITGEIFLSNEFDFNEKVTYMLFVEATDKGSPPLSSIALVLVNVINDRNNQPKIDVNFVSALDENTAVITEDTKVGSFIAYVMITDDDIGQNGIVSCNLQHDKFQLLTMNSKEFKIIVKNPVDREKEDHYQIVIVCSDKGFPPQKTERAFSIQVTDVNDVQPQFTKNTFKFLTYENEEPNFPVGFINATDEDLGLGKRLTFSLQNSNDASLPFKITDNGFISTTQSLDRERQDIYKFQVWVRDNGIPSLSNKANVIVEVMDENDNAPHFIFPSVNPFSLDVYYHPNSRNNISVLKVADRDSPRNAFFKYEIVKGNEKRLFTIDSYTGVLSFSRTVYQNDAGLYKLQCAVRDSGTPVLTATTNLSLTLIVSNKTLKMMKDKHILLDNRIHVNLVILITLASVIVSVVVVVSITACIVRCHKRNALHMTAVDTSNRSFREKRHLISQTNNSAVITGNSDEMRNRNIQLMRSRSQLFTEEELQYDWKTSTITRKLPTPTQDRKNLESTDLFDIRYIPRLTEIPNKRLNQMSAKHDSPMSPHMHCGPVWSGKDGDQYEEIAACRLKMRLGMKESCEAGEI</sequence>
<keyword evidence="9 12" id="KW-0472">Membrane</keyword>
<keyword evidence="4 13" id="KW-0732">Signal</keyword>
<dbReference type="FunFam" id="2.60.40.60:FF:000007">
    <property type="entry name" value="Protocadherin alpha 2"/>
    <property type="match status" value="1"/>
</dbReference>
<keyword evidence="3 12" id="KW-0812">Transmembrane</keyword>
<feature type="signal peptide" evidence="13">
    <location>
        <begin position="1"/>
        <end position="17"/>
    </location>
</feature>
<dbReference type="PROSITE" id="PS00232">
    <property type="entry name" value="CADHERIN_1"/>
    <property type="match status" value="2"/>
</dbReference>
<feature type="domain" description="Cadherin" evidence="14">
    <location>
        <begin position="588"/>
        <end position="674"/>
    </location>
</feature>
<dbReference type="InterPro" id="IPR002126">
    <property type="entry name" value="Cadherin-like_dom"/>
</dbReference>
<dbReference type="PANTHER" id="PTHR24028">
    <property type="entry name" value="CADHERIN-87A"/>
    <property type="match status" value="1"/>
</dbReference>
<evidence type="ECO:0000256" key="2">
    <source>
        <dbReference type="ARBA" id="ARBA00022475"/>
    </source>
</evidence>
<dbReference type="RefSeq" id="XP_029645503.1">
    <property type="nucleotide sequence ID" value="XM_029789643.2"/>
</dbReference>
<dbReference type="SUPFAM" id="SSF49313">
    <property type="entry name" value="Cadherin-like"/>
    <property type="match status" value="5"/>
</dbReference>
<evidence type="ECO:0000259" key="14">
    <source>
        <dbReference type="PROSITE" id="PS50268"/>
    </source>
</evidence>
<feature type="domain" description="Cadherin" evidence="14">
    <location>
        <begin position="358"/>
        <end position="461"/>
    </location>
</feature>
<dbReference type="Gene3D" id="2.60.40.60">
    <property type="entry name" value="Cadherins"/>
    <property type="match status" value="6"/>
</dbReference>
<dbReference type="SMART" id="SM00112">
    <property type="entry name" value="CA"/>
    <property type="match status" value="6"/>
</dbReference>
<evidence type="ECO:0000256" key="1">
    <source>
        <dbReference type="ARBA" id="ARBA00004251"/>
    </source>
</evidence>
<feature type="chain" id="PRO_5027560632" evidence="13">
    <location>
        <begin position="18"/>
        <end position="873"/>
    </location>
</feature>
<dbReference type="AlphaFoldDB" id="A0A6P7T3W0"/>
<dbReference type="PROSITE" id="PS50268">
    <property type="entry name" value="CADHERIN_2"/>
    <property type="match status" value="6"/>
</dbReference>
<dbReference type="Proteomes" id="UP000515154">
    <property type="component" value="Linkage group LG14"/>
</dbReference>
<dbReference type="InterPro" id="IPR050174">
    <property type="entry name" value="Protocadherin/Cadherin-CA"/>
</dbReference>
<dbReference type="GO" id="GO:0005509">
    <property type="term" value="F:calcium ion binding"/>
    <property type="evidence" value="ECO:0007669"/>
    <property type="project" value="UniProtKB-UniRule"/>
</dbReference>
<dbReference type="GO" id="GO:0007156">
    <property type="term" value="P:homophilic cell adhesion via plasma membrane adhesion molecules"/>
    <property type="evidence" value="ECO:0007669"/>
    <property type="project" value="InterPro"/>
</dbReference>
<dbReference type="PANTHER" id="PTHR24028:SF146">
    <property type="entry name" value="CADHERIN 96CB, ISOFORM D-RELATED"/>
    <property type="match status" value="1"/>
</dbReference>
<protein>
    <submittedName>
        <fullName evidence="16">Protocadherin beta-6-like isoform X1</fullName>
    </submittedName>
</protein>
<evidence type="ECO:0000256" key="4">
    <source>
        <dbReference type="ARBA" id="ARBA00022729"/>
    </source>
</evidence>
<dbReference type="FunFam" id="2.60.40.60:FF:000015">
    <property type="entry name" value="FAT atypical cadherin 1"/>
    <property type="match status" value="1"/>
</dbReference>
<feature type="domain" description="Cadherin" evidence="14">
    <location>
        <begin position="132"/>
        <end position="243"/>
    </location>
</feature>
<dbReference type="FunFam" id="2.60.40.60:FF:000002">
    <property type="entry name" value="Protocadherin alpha 2"/>
    <property type="match status" value="1"/>
</dbReference>
<evidence type="ECO:0000256" key="12">
    <source>
        <dbReference type="SAM" id="Phobius"/>
    </source>
</evidence>
<evidence type="ECO:0000256" key="8">
    <source>
        <dbReference type="ARBA" id="ARBA00022989"/>
    </source>
</evidence>
<reference evidence="16" key="1">
    <citation type="submission" date="2025-08" db="UniProtKB">
        <authorList>
            <consortium name="RefSeq"/>
        </authorList>
    </citation>
    <scope>IDENTIFICATION</scope>
</reference>
<dbReference type="PRINTS" id="PR00205">
    <property type="entry name" value="CADHERIN"/>
</dbReference>
<feature type="transmembrane region" description="Helical" evidence="12">
    <location>
        <begin position="689"/>
        <end position="713"/>
    </location>
</feature>
<evidence type="ECO:0000313" key="16">
    <source>
        <dbReference type="RefSeq" id="XP_029645503.1"/>
    </source>
</evidence>
<dbReference type="FunFam" id="2.60.40.60:FF:000134">
    <property type="entry name" value="protocadherin Fat 4"/>
    <property type="match status" value="1"/>
</dbReference>
<comment type="subcellular location">
    <subcellularLocation>
        <location evidence="1">Cell membrane</location>
        <topology evidence="1">Single-pass type I membrane protein</topology>
    </subcellularLocation>
</comment>
<organism evidence="15 16">
    <name type="scientific">Octopus sinensis</name>
    <name type="common">East Asian common octopus</name>
    <dbReference type="NCBI Taxonomy" id="2607531"/>
    <lineage>
        <taxon>Eukaryota</taxon>
        <taxon>Metazoa</taxon>
        <taxon>Spiralia</taxon>
        <taxon>Lophotrochozoa</taxon>
        <taxon>Mollusca</taxon>
        <taxon>Cephalopoda</taxon>
        <taxon>Coleoidea</taxon>
        <taxon>Octopodiformes</taxon>
        <taxon>Octopoda</taxon>
        <taxon>Incirrata</taxon>
        <taxon>Octopodidae</taxon>
        <taxon>Octopus</taxon>
    </lineage>
</organism>
<evidence type="ECO:0000256" key="3">
    <source>
        <dbReference type="ARBA" id="ARBA00022692"/>
    </source>
</evidence>
<keyword evidence="15" id="KW-1185">Reference proteome</keyword>
<evidence type="ECO:0000256" key="9">
    <source>
        <dbReference type="ARBA" id="ARBA00023136"/>
    </source>
</evidence>
<feature type="domain" description="Cadherin" evidence="14">
    <location>
        <begin position="462"/>
        <end position="566"/>
    </location>
</feature>
<evidence type="ECO:0000256" key="6">
    <source>
        <dbReference type="ARBA" id="ARBA00022837"/>
    </source>
</evidence>
<evidence type="ECO:0000256" key="13">
    <source>
        <dbReference type="SAM" id="SignalP"/>
    </source>
</evidence>
<feature type="domain" description="Cadherin" evidence="14">
    <location>
        <begin position="24"/>
        <end position="131"/>
    </location>
</feature>
<dbReference type="GO" id="GO:0005886">
    <property type="term" value="C:plasma membrane"/>
    <property type="evidence" value="ECO:0007669"/>
    <property type="project" value="UniProtKB-SubCell"/>
</dbReference>
<dbReference type="CDD" id="cd11304">
    <property type="entry name" value="Cadherin_repeat"/>
    <property type="match status" value="5"/>
</dbReference>
<evidence type="ECO:0000256" key="11">
    <source>
        <dbReference type="PROSITE-ProRule" id="PRU00043"/>
    </source>
</evidence>
<evidence type="ECO:0000256" key="5">
    <source>
        <dbReference type="ARBA" id="ARBA00022737"/>
    </source>
</evidence>
<evidence type="ECO:0000256" key="7">
    <source>
        <dbReference type="ARBA" id="ARBA00022889"/>
    </source>
</evidence>
<proteinExistence type="predicted"/>
<name>A0A6P7T3W0_9MOLL</name>
<dbReference type="InterPro" id="IPR015919">
    <property type="entry name" value="Cadherin-like_sf"/>
</dbReference>
<keyword evidence="8 12" id="KW-1133">Transmembrane helix</keyword>
<keyword evidence="7" id="KW-0130">Cell adhesion</keyword>
<keyword evidence="10" id="KW-0325">Glycoprotein</keyword>
<accession>A0A6P7T3W0</accession>
<dbReference type="Pfam" id="PF00028">
    <property type="entry name" value="Cadherin"/>
    <property type="match status" value="5"/>
</dbReference>
<keyword evidence="2" id="KW-1003">Cell membrane</keyword>
<evidence type="ECO:0000256" key="10">
    <source>
        <dbReference type="ARBA" id="ARBA00023180"/>
    </source>
</evidence>
<evidence type="ECO:0000313" key="15">
    <source>
        <dbReference type="Proteomes" id="UP000515154"/>
    </source>
</evidence>
<feature type="domain" description="Cadherin" evidence="14">
    <location>
        <begin position="244"/>
        <end position="351"/>
    </location>
</feature>
<dbReference type="KEGG" id="osn:115219474"/>